<gene>
    <name evidence="1" type="ORF">Tci_022769</name>
</gene>
<protein>
    <recommendedName>
        <fullName evidence="2">Zinc knuckle CX2CX4HX4C</fullName>
    </recommendedName>
</protein>
<evidence type="ECO:0008006" key="2">
    <source>
        <dbReference type="Google" id="ProtNLM"/>
    </source>
</evidence>
<organism evidence="1">
    <name type="scientific">Tanacetum cinerariifolium</name>
    <name type="common">Dalmatian daisy</name>
    <name type="synonym">Chrysanthemum cinerariifolium</name>
    <dbReference type="NCBI Taxonomy" id="118510"/>
    <lineage>
        <taxon>Eukaryota</taxon>
        <taxon>Viridiplantae</taxon>
        <taxon>Streptophyta</taxon>
        <taxon>Embryophyta</taxon>
        <taxon>Tracheophyta</taxon>
        <taxon>Spermatophyta</taxon>
        <taxon>Magnoliopsida</taxon>
        <taxon>eudicotyledons</taxon>
        <taxon>Gunneridae</taxon>
        <taxon>Pentapetalae</taxon>
        <taxon>asterids</taxon>
        <taxon>campanulids</taxon>
        <taxon>Asterales</taxon>
        <taxon>Asteraceae</taxon>
        <taxon>Asteroideae</taxon>
        <taxon>Anthemideae</taxon>
        <taxon>Anthemidinae</taxon>
        <taxon>Tanacetum</taxon>
    </lineage>
</organism>
<comment type="caution">
    <text evidence="1">The sequence shown here is derived from an EMBL/GenBank/DDBJ whole genome shotgun (WGS) entry which is preliminary data.</text>
</comment>
<accession>A0A6L2KMU6</accession>
<evidence type="ECO:0000313" key="1">
    <source>
        <dbReference type="EMBL" id="GEU50791.1"/>
    </source>
</evidence>
<sequence length="155" mass="16779">MGVPLIDDTGFTIENVSIEYEWKPPRCDLCMIFGHDQDQCPKKVSVPSTVVTPSVEKTNDGFQTTIMYDPKATISVPKKGITNPGNTSTSSSMLKNQPQVTVAYNKEGNITMSISYAALDNESEEDVKNVYNKSANLLLSTQTGKSSSTFTVAAG</sequence>
<reference evidence="1" key="1">
    <citation type="journal article" date="2019" name="Sci. Rep.">
        <title>Draft genome of Tanacetum cinerariifolium, the natural source of mosquito coil.</title>
        <authorList>
            <person name="Yamashiro T."/>
            <person name="Shiraishi A."/>
            <person name="Satake H."/>
            <person name="Nakayama K."/>
        </authorList>
    </citation>
    <scope>NUCLEOTIDE SEQUENCE</scope>
</reference>
<name>A0A6L2KMU6_TANCI</name>
<proteinExistence type="predicted"/>
<dbReference type="AlphaFoldDB" id="A0A6L2KMU6"/>
<dbReference type="EMBL" id="BKCJ010002768">
    <property type="protein sequence ID" value="GEU50791.1"/>
    <property type="molecule type" value="Genomic_DNA"/>
</dbReference>